<sequence>MACSFDIKMPSAERVDCGRLEHCICNGVVSLFRTGVSAPEQ</sequence>
<gene>
    <name evidence="1" type="ordered locus">RUM_09950</name>
</gene>
<dbReference type="PATRIC" id="fig|213810.4.peg.897"/>
<dbReference type="HOGENOM" id="CLU_3276130_0_0_9"/>
<dbReference type="EMBL" id="FP929052">
    <property type="protein sequence ID" value="CBL17162.1"/>
    <property type="molecule type" value="Genomic_DNA"/>
</dbReference>
<name>D4LC17_RUMC1</name>
<dbReference type="Proteomes" id="UP000007054">
    <property type="component" value="Chromosome"/>
</dbReference>
<evidence type="ECO:0000313" key="1">
    <source>
        <dbReference type="EMBL" id="CBL17162.1"/>
    </source>
</evidence>
<accession>D4LC17</accession>
<reference evidence="1" key="1">
    <citation type="submission" date="2010-03" db="EMBL/GenBank/DDBJ databases">
        <title>The genome sequence of Ruminococcus sp. 18P13.</title>
        <authorList>
            <consortium name="metaHIT consortium -- http://www.metahit.eu/"/>
            <person name="Pajon A."/>
            <person name="Turner K."/>
            <person name="Parkhill J."/>
            <person name="Bernalier A."/>
        </authorList>
    </citation>
    <scope>NUCLEOTIDE SEQUENCE [LARGE SCALE GENOMIC DNA]</scope>
    <source>
        <strain evidence="1">Type strain: 18P13</strain>
    </source>
</reference>
<dbReference type="KEGG" id="rch:RUM_09950"/>
<organism evidence="1 2">
    <name type="scientific">Ruminococcus champanellensis (strain DSM 18848 / JCM 17042 / KCTC 15320 / 18P13)</name>
    <dbReference type="NCBI Taxonomy" id="213810"/>
    <lineage>
        <taxon>Bacteria</taxon>
        <taxon>Bacillati</taxon>
        <taxon>Bacillota</taxon>
        <taxon>Clostridia</taxon>
        <taxon>Eubacteriales</taxon>
        <taxon>Oscillospiraceae</taxon>
        <taxon>Ruminococcus</taxon>
    </lineage>
</organism>
<reference evidence="1" key="2">
    <citation type="submission" date="2010-03" db="EMBL/GenBank/DDBJ databases">
        <authorList>
            <person name="Pajon A."/>
        </authorList>
    </citation>
    <scope>NUCLEOTIDE SEQUENCE</scope>
    <source>
        <strain evidence="1">Type strain: 18P13</strain>
    </source>
</reference>
<evidence type="ECO:0000313" key="2">
    <source>
        <dbReference type="Proteomes" id="UP000007054"/>
    </source>
</evidence>
<keyword evidence="2" id="KW-1185">Reference proteome</keyword>
<dbReference type="AlphaFoldDB" id="D4LC17"/>
<proteinExistence type="predicted"/>
<protein>
    <submittedName>
        <fullName evidence="1">Uncharacterized protein</fullName>
    </submittedName>
</protein>